<evidence type="ECO:0000313" key="1">
    <source>
        <dbReference type="EMBL" id="KLJ13684.1"/>
    </source>
</evidence>
<keyword evidence="2" id="KW-1185">Reference proteome</keyword>
<proteinExistence type="predicted"/>
<name>A0A0H1BQ55_9EURO</name>
<dbReference type="EMBL" id="LDEV01000141">
    <property type="protein sequence ID" value="KLJ13684.1"/>
    <property type="molecule type" value="Genomic_DNA"/>
</dbReference>
<comment type="caution">
    <text evidence="1">The sequence shown here is derived from an EMBL/GenBank/DDBJ whole genome shotgun (WGS) entry which is preliminary data.</text>
</comment>
<accession>A0A0H1BQ55</accession>
<sequence>MEPSIHAHESLVYLTFLRFESTETVSRQIKLIKMELTLKNFSESSQNLLKELKKVDGAKGIWYLRDETYQEFEVDLFVLVEYAEATEMQKVHEILHKQRGTYPRGQVYLRKEWFTIPMKAKYFEDRKKGSESIGASVQNMQLLDYSGLEQQAIKKVEEKLEEFFESRKQPGFTFNRFEAEWNKSEGKKVVIFGPTHEEADRDEEKNTWEFDWPEWLSDMGWEMDKHKYRHVAGHFYLRPLPT</sequence>
<dbReference type="Proteomes" id="UP000053573">
    <property type="component" value="Unassembled WGS sequence"/>
</dbReference>
<protein>
    <submittedName>
        <fullName evidence="1">Uncharacterized protein</fullName>
    </submittedName>
</protein>
<reference evidence="2" key="1">
    <citation type="journal article" date="2015" name="PLoS Genet.">
        <title>The dynamic genome and transcriptome of the human fungal pathogen Blastomyces and close relative Emmonsia.</title>
        <authorList>
            <person name="Munoz J.F."/>
            <person name="Gauthier G.M."/>
            <person name="Desjardins C.A."/>
            <person name="Gallo J.E."/>
            <person name="Holder J."/>
            <person name="Sullivan T.D."/>
            <person name="Marty A.J."/>
            <person name="Carmen J.C."/>
            <person name="Chen Z."/>
            <person name="Ding L."/>
            <person name="Gujja S."/>
            <person name="Magrini V."/>
            <person name="Misas E."/>
            <person name="Mitreva M."/>
            <person name="Priest M."/>
            <person name="Saif S."/>
            <person name="Whiston E.A."/>
            <person name="Young S."/>
            <person name="Zeng Q."/>
            <person name="Goldman W.E."/>
            <person name="Mardis E.R."/>
            <person name="Taylor J.W."/>
            <person name="McEwen J.G."/>
            <person name="Clay O.K."/>
            <person name="Klein B.S."/>
            <person name="Cuomo C.A."/>
        </authorList>
    </citation>
    <scope>NUCLEOTIDE SEQUENCE [LARGE SCALE GENOMIC DNA]</scope>
    <source>
        <strain evidence="2">UAMH 139</strain>
    </source>
</reference>
<dbReference type="OrthoDB" id="10382003at2759"/>
<organism evidence="1 2">
    <name type="scientific">Blastomyces silverae</name>
    <dbReference type="NCBI Taxonomy" id="2060906"/>
    <lineage>
        <taxon>Eukaryota</taxon>
        <taxon>Fungi</taxon>
        <taxon>Dikarya</taxon>
        <taxon>Ascomycota</taxon>
        <taxon>Pezizomycotina</taxon>
        <taxon>Eurotiomycetes</taxon>
        <taxon>Eurotiomycetidae</taxon>
        <taxon>Onygenales</taxon>
        <taxon>Ajellomycetaceae</taxon>
        <taxon>Blastomyces</taxon>
    </lineage>
</organism>
<dbReference type="AlphaFoldDB" id="A0A0H1BQ55"/>
<gene>
    <name evidence="1" type="ORF">EMPG_11397</name>
</gene>
<evidence type="ECO:0000313" key="2">
    <source>
        <dbReference type="Proteomes" id="UP000053573"/>
    </source>
</evidence>